<organism evidence="1 2">
    <name type="scientific">Rhodocyclus tenuis</name>
    <name type="common">Rhodospirillum tenue</name>
    <dbReference type="NCBI Taxonomy" id="1066"/>
    <lineage>
        <taxon>Bacteria</taxon>
        <taxon>Pseudomonadati</taxon>
        <taxon>Pseudomonadota</taxon>
        <taxon>Betaproteobacteria</taxon>
        <taxon>Rhodocyclales</taxon>
        <taxon>Rhodocyclaceae</taxon>
        <taxon>Rhodocyclus</taxon>
    </lineage>
</organism>
<evidence type="ECO:0000313" key="1">
    <source>
        <dbReference type="EMBL" id="MBB4246804.1"/>
    </source>
</evidence>
<accession>A0A840FY89</accession>
<evidence type="ECO:0000313" key="2">
    <source>
        <dbReference type="Proteomes" id="UP000587070"/>
    </source>
</evidence>
<dbReference type="EMBL" id="JACIGE010000003">
    <property type="protein sequence ID" value="MBB4246804.1"/>
    <property type="molecule type" value="Genomic_DNA"/>
</dbReference>
<dbReference type="RefSeq" id="WP_153115309.1">
    <property type="nucleotide sequence ID" value="NZ_JACIGE010000003.1"/>
</dbReference>
<comment type="caution">
    <text evidence="1">The sequence shown here is derived from an EMBL/GenBank/DDBJ whole genome shotgun (WGS) entry which is preliminary data.</text>
</comment>
<keyword evidence="2" id="KW-1185">Reference proteome</keyword>
<sequence length="48" mass="5338">MSDPGTATLRARAGITVRVERLRRSPANSTTKDSISISRQFSIMYIPE</sequence>
<protein>
    <submittedName>
        <fullName evidence="1">Uncharacterized protein</fullName>
    </submittedName>
</protein>
<proteinExistence type="predicted"/>
<dbReference type="Proteomes" id="UP000587070">
    <property type="component" value="Unassembled WGS sequence"/>
</dbReference>
<name>A0A840FY89_RHOTE</name>
<reference evidence="1 2" key="1">
    <citation type="submission" date="2020-08" db="EMBL/GenBank/DDBJ databases">
        <title>Genome sequencing of Purple Non-Sulfur Bacteria from various extreme environments.</title>
        <authorList>
            <person name="Mayer M."/>
        </authorList>
    </citation>
    <scope>NUCLEOTIDE SEQUENCE [LARGE SCALE GENOMIC DNA]</scope>
    <source>
        <strain evidence="1 2">2761</strain>
    </source>
</reference>
<gene>
    <name evidence="1" type="ORF">GGD90_001167</name>
</gene>
<dbReference type="AlphaFoldDB" id="A0A840FY89"/>